<dbReference type="InterPro" id="IPR020845">
    <property type="entry name" value="AMP-binding_CS"/>
</dbReference>
<evidence type="ECO:0000256" key="1">
    <source>
        <dbReference type="ARBA" id="ARBA00006432"/>
    </source>
</evidence>
<dbReference type="PANTHER" id="PTHR43201">
    <property type="entry name" value="ACYL-COA SYNTHETASE"/>
    <property type="match status" value="1"/>
</dbReference>
<evidence type="ECO:0000259" key="4">
    <source>
        <dbReference type="Pfam" id="PF13193"/>
    </source>
</evidence>
<dbReference type="RefSeq" id="WP_247420509.1">
    <property type="nucleotide sequence ID" value="NZ_JALLGW010000003.1"/>
</dbReference>
<dbReference type="Pfam" id="PF00501">
    <property type="entry name" value="AMP-binding"/>
    <property type="match status" value="1"/>
</dbReference>
<evidence type="ECO:0000313" key="5">
    <source>
        <dbReference type="EMBL" id="MFC5973540.1"/>
    </source>
</evidence>
<comment type="similarity">
    <text evidence="1">Belongs to the ATP-dependent AMP-binding enzyme family.</text>
</comment>
<organism evidence="5 6">
    <name type="scientific">Halomarina salina</name>
    <dbReference type="NCBI Taxonomy" id="1872699"/>
    <lineage>
        <taxon>Archaea</taxon>
        <taxon>Methanobacteriati</taxon>
        <taxon>Methanobacteriota</taxon>
        <taxon>Stenosarchaea group</taxon>
        <taxon>Halobacteria</taxon>
        <taxon>Halobacteriales</taxon>
        <taxon>Natronomonadaceae</taxon>
        <taxon>Halomarina</taxon>
    </lineage>
</organism>
<dbReference type="PROSITE" id="PS00455">
    <property type="entry name" value="AMP_BINDING"/>
    <property type="match status" value="1"/>
</dbReference>
<gene>
    <name evidence="5" type="ORF">ACFPYI_19600</name>
</gene>
<keyword evidence="6" id="KW-1185">Reference proteome</keyword>
<keyword evidence="2" id="KW-0436">Ligase</keyword>
<accession>A0ABD5RTS8</accession>
<dbReference type="PANTHER" id="PTHR43201:SF5">
    <property type="entry name" value="MEDIUM-CHAIN ACYL-COA LIGASE ACSF2, MITOCHONDRIAL"/>
    <property type="match status" value="1"/>
</dbReference>
<dbReference type="Gene3D" id="3.30.300.30">
    <property type="match status" value="1"/>
</dbReference>
<dbReference type="InterPro" id="IPR045851">
    <property type="entry name" value="AMP-bd_C_sf"/>
</dbReference>
<feature type="domain" description="AMP-dependent synthetase/ligase" evidence="3">
    <location>
        <begin position="13"/>
        <end position="396"/>
    </location>
</feature>
<name>A0ABD5RTS8_9EURY</name>
<dbReference type="Gene3D" id="3.40.50.12780">
    <property type="entry name" value="N-terminal domain of ligase-like"/>
    <property type="match status" value="1"/>
</dbReference>
<evidence type="ECO:0000259" key="3">
    <source>
        <dbReference type="Pfam" id="PF00501"/>
    </source>
</evidence>
<dbReference type="AlphaFoldDB" id="A0ABD5RTS8"/>
<comment type="caution">
    <text evidence="5">The sequence shown here is derived from an EMBL/GenBank/DDBJ whole genome shotgun (WGS) entry which is preliminary data.</text>
</comment>
<dbReference type="InterPro" id="IPR042099">
    <property type="entry name" value="ANL_N_sf"/>
</dbReference>
<dbReference type="EMBL" id="JBHSQH010000002">
    <property type="protein sequence ID" value="MFC5973540.1"/>
    <property type="molecule type" value="Genomic_DNA"/>
</dbReference>
<evidence type="ECO:0000313" key="6">
    <source>
        <dbReference type="Proteomes" id="UP001596099"/>
    </source>
</evidence>
<dbReference type="GO" id="GO:0016874">
    <property type="term" value="F:ligase activity"/>
    <property type="evidence" value="ECO:0007669"/>
    <property type="project" value="UniProtKB-KW"/>
</dbReference>
<dbReference type="Proteomes" id="UP001596099">
    <property type="component" value="Unassembled WGS sequence"/>
</dbReference>
<dbReference type="Pfam" id="PF13193">
    <property type="entry name" value="AMP-binding_C"/>
    <property type="match status" value="1"/>
</dbReference>
<dbReference type="InterPro" id="IPR000873">
    <property type="entry name" value="AMP-dep_synth/lig_dom"/>
</dbReference>
<dbReference type="SUPFAM" id="SSF56801">
    <property type="entry name" value="Acetyl-CoA synthetase-like"/>
    <property type="match status" value="1"/>
</dbReference>
<protein>
    <submittedName>
        <fullName evidence="5">Class I adenylate-forming enzyme family protein</fullName>
    </submittedName>
</protein>
<feature type="domain" description="AMP-binding enzyme C-terminal" evidence="4">
    <location>
        <begin position="451"/>
        <end position="523"/>
    </location>
</feature>
<reference evidence="5 6" key="1">
    <citation type="journal article" date="2019" name="Int. J. Syst. Evol. Microbiol.">
        <title>The Global Catalogue of Microorganisms (GCM) 10K type strain sequencing project: providing services to taxonomists for standard genome sequencing and annotation.</title>
        <authorList>
            <consortium name="The Broad Institute Genomics Platform"/>
            <consortium name="The Broad Institute Genome Sequencing Center for Infectious Disease"/>
            <person name="Wu L."/>
            <person name="Ma J."/>
        </authorList>
    </citation>
    <scope>NUCLEOTIDE SEQUENCE [LARGE SCALE GENOMIC DNA]</scope>
    <source>
        <strain evidence="5 6">CGMCC 1.12543</strain>
    </source>
</reference>
<proteinExistence type="inferred from homology"/>
<evidence type="ECO:0000256" key="2">
    <source>
        <dbReference type="ARBA" id="ARBA00022598"/>
    </source>
</evidence>
<sequence length="541" mass="59833">MSWRGATLNQLLDTAADEHADTEALVTADERLTYAELHDRVREFARGLLSLGVRTGDRVGVLLSNRVEWFVATYATERVGATMVGLNTWYKPDELRYALRQADVSTLVTLDSFLDNDYLEMLTSVDPAIVEGDGTNVNSTVLPVLQTVVVVGDAPSWTVHWDEVVDRADGVTGDRLAATAEAVEPDDEAYVLFSSGTTGRPKPIVLEHDGLVTNPRSIGARLGVDAGDRFWLGLPLFFSFAACNESITAFAHGATLVVQERFDAREAVDLVREEECTVLYGMGNMFKSMERLDTDLRAAFDSVRVALAVAPRPVRRRLEEEHGVDRALNCYGLTEVSAICAITHHDSDERSRRETVGHPLANVDVRVKDPETDVEVAPGERGEIRIRSRTMFREYLKRPEKTREAFDEAGYFRTGDLGWLEADGRLVFEGRITDMIKTGGINVSPEEVRRVVGEHPGVEEAVVVGLPDDRRDEVVAAAVRPADGHDLTGDDVIEFCAERISAYKVPDVVVVRDEAFPRTDTGKVRTFEVREELAAETGRDA</sequence>
<dbReference type="InterPro" id="IPR025110">
    <property type="entry name" value="AMP-bd_C"/>
</dbReference>